<proteinExistence type="inferred from homology"/>
<protein>
    <recommendedName>
        <fullName evidence="5">Acetoin reductase family protein</fullName>
    </recommendedName>
</protein>
<dbReference type="Proteomes" id="UP000054988">
    <property type="component" value="Unassembled WGS sequence"/>
</dbReference>
<organism evidence="3 4">
    <name type="scientific">Moniliophthora roreri</name>
    <name type="common">Frosty pod rot fungus</name>
    <name type="synonym">Monilia roreri</name>
    <dbReference type="NCBI Taxonomy" id="221103"/>
    <lineage>
        <taxon>Eukaryota</taxon>
        <taxon>Fungi</taxon>
        <taxon>Dikarya</taxon>
        <taxon>Basidiomycota</taxon>
        <taxon>Agaricomycotina</taxon>
        <taxon>Agaricomycetes</taxon>
        <taxon>Agaricomycetidae</taxon>
        <taxon>Agaricales</taxon>
        <taxon>Marasmiineae</taxon>
        <taxon>Marasmiaceae</taxon>
        <taxon>Moniliophthora</taxon>
    </lineage>
</organism>
<sequence length="267" mass="28163">MAAVPATKTALITGAAQGIGFGIALQLARDGYNVAINDISSNAENANTSLQQLKEVTASHGAKASLYLGDVSDEEQVKKMVEDVVKDYGFLDVMVANAGIALHRTLIDTTSEDLDKVLAVNFKGVFFCYKHAAKQMIAQSRPGRIIGASSIMGKQGGPVLSVYSSTKFAVRGLTQSAAKELGPHKITVNAYAPGCIETEMMEQYDFVHAQRTDGQVGDLTKGLATLSCLGYNGSPSEVASLVSYLASDAAHFITGQTISVNAGLFFD</sequence>
<dbReference type="PRINTS" id="PR00081">
    <property type="entry name" value="GDHRDH"/>
</dbReference>
<evidence type="ECO:0000256" key="2">
    <source>
        <dbReference type="ARBA" id="ARBA00022857"/>
    </source>
</evidence>
<dbReference type="PRINTS" id="PR00080">
    <property type="entry name" value="SDRFAMILY"/>
</dbReference>
<dbReference type="GO" id="GO:0048038">
    <property type="term" value="F:quinone binding"/>
    <property type="evidence" value="ECO:0007669"/>
    <property type="project" value="TreeGrafter"/>
</dbReference>
<reference evidence="3 4" key="1">
    <citation type="submission" date="2015-12" db="EMBL/GenBank/DDBJ databases">
        <title>Draft genome sequence of Moniliophthora roreri, the causal agent of frosty pod rot of cacao.</title>
        <authorList>
            <person name="Aime M.C."/>
            <person name="Diaz-Valderrama J.R."/>
            <person name="Kijpornyongpan T."/>
            <person name="Phillips-Mora W."/>
        </authorList>
    </citation>
    <scope>NUCLEOTIDE SEQUENCE [LARGE SCALE GENOMIC DNA]</scope>
    <source>
        <strain evidence="3 4">MCA 2952</strain>
    </source>
</reference>
<dbReference type="PANTHER" id="PTHR42760">
    <property type="entry name" value="SHORT-CHAIN DEHYDROGENASES/REDUCTASES FAMILY MEMBER"/>
    <property type="match status" value="1"/>
</dbReference>
<dbReference type="InterPro" id="IPR002347">
    <property type="entry name" value="SDR_fam"/>
</dbReference>
<dbReference type="GO" id="GO:0016616">
    <property type="term" value="F:oxidoreductase activity, acting on the CH-OH group of donors, NAD or NADP as acceptor"/>
    <property type="evidence" value="ECO:0007669"/>
    <property type="project" value="TreeGrafter"/>
</dbReference>
<gene>
    <name evidence="3" type="ORF">WG66_17781</name>
</gene>
<evidence type="ECO:0008006" key="5">
    <source>
        <dbReference type="Google" id="ProtNLM"/>
    </source>
</evidence>
<dbReference type="Gene3D" id="3.40.50.720">
    <property type="entry name" value="NAD(P)-binding Rossmann-like Domain"/>
    <property type="match status" value="1"/>
</dbReference>
<name>A0A0W0EZY5_MONRR</name>
<dbReference type="PANTHER" id="PTHR42760:SF121">
    <property type="entry name" value="3-OXOACYL-(ACYL-CARRIER-PROTEIN) REDUCTASE"/>
    <property type="match status" value="1"/>
</dbReference>
<dbReference type="InterPro" id="IPR020904">
    <property type="entry name" value="Sc_DH/Rdtase_CS"/>
</dbReference>
<dbReference type="eggNOG" id="KOG1200">
    <property type="taxonomic scope" value="Eukaryota"/>
</dbReference>
<evidence type="ECO:0000256" key="1">
    <source>
        <dbReference type="ARBA" id="ARBA00006484"/>
    </source>
</evidence>
<evidence type="ECO:0000313" key="4">
    <source>
        <dbReference type="Proteomes" id="UP000054988"/>
    </source>
</evidence>
<evidence type="ECO:0000313" key="3">
    <source>
        <dbReference type="EMBL" id="KTB29648.1"/>
    </source>
</evidence>
<dbReference type="GO" id="GO:0006633">
    <property type="term" value="P:fatty acid biosynthetic process"/>
    <property type="evidence" value="ECO:0007669"/>
    <property type="project" value="TreeGrafter"/>
</dbReference>
<accession>A0A0W0EZY5</accession>
<comment type="similarity">
    <text evidence="1">Belongs to the short-chain dehydrogenases/reductases (SDR) family.</text>
</comment>
<dbReference type="AlphaFoldDB" id="A0A0W0EZY5"/>
<dbReference type="InterPro" id="IPR036291">
    <property type="entry name" value="NAD(P)-bd_dom_sf"/>
</dbReference>
<keyword evidence="2" id="KW-0521">NADP</keyword>
<dbReference type="Pfam" id="PF13561">
    <property type="entry name" value="adh_short_C2"/>
    <property type="match status" value="1"/>
</dbReference>
<dbReference type="PROSITE" id="PS00061">
    <property type="entry name" value="ADH_SHORT"/>
    <property type="match status" value="1"/>
</dbReference>
<dbReference type="SUPFAM" id="SSF51735">
    <property type="entry name" value="NAD(P)-binding Rossmann-fold domains"/>
    <property type="match status" value="1"/>
</dbReference>
<dbReference type="EMBL" id="LATX01002423">
    <property type="protein sequence ID" value="KTB29648.1"/>
    <property type="molecule type" value="Genomic_DNA"/>
</dbReference>
<dbReference type="FunFam" id="3.40.50.720:FF:000084">
    <property type="entry name" value="Short-chain dehydrogenase reductase"/>
    <property type="match status" value="1"/>
</dbReference>
<comment type="caution">
    <text evidence="3">The sequence shown here is derived from an EMBL/GenBank/DDBJ whole genome shotgun (WGS) entry which is preliminary data.</text>
</comment>